<dbReference type="AlphaFoldDB" id="A0A8X6RZM9"/>
<dbReference type="Proteomes" id="UP000887159">
    <property type="component" value="Unassembled WGS sequence"/>
</dbReference>
<organism evidence="1 2">
    <name type="scientific">Trichonephila clavipes</name>
    <name type="common">Golden silk orbweaver</name>
    <name type="synonym">Nephila clavipes</name>
    <dbReference type="NCBI Taxonomy" id="2585209"/>
    <lineage>
        <taxon>Eukaryota</taxon>
        <taxon>Metazoa</taxon>
        <taxon>Ecdysozoa</taxon>
        <taxon>Arthropoda</taxon>
        <taxon>Chelicerata</taxon>
        <taxon>Arachnida</taxon>
        <taxon>Araneae</taxon>
        <taxon>Araneomorphae</taxon>
        <taxon>Entelegynae</taxon>
        <taxon>Araneoidea</taxon>
        <taxon>Nephilidae</taxon>
        <taxon>Trichonephila</taxon>
    </lineage>
</organism>
<keyword evidence="2" id="KW-1185">Reference proteome</keyword>
<protein>
    <submittedName>
        <fullName evidence="1">Uncharacterized protein</fullName>
    </submittedName>
</protein>
<gene>
    <name evidence="1" type="primary">NCL1_41002</name>
    <name evidence="1" type="ORF">TNCV_419961</name>
</gene>
<proteinExistence type="predicted"/>
<accession>A0A8X6RZM9</accession>
<sequence length="89" mass="10190">MLSEPVKQIGIFYDRWRHHQSPPPQFRHGIGGEINILHPPALVVSAGTINKTFRPTDLTRTYSVCTRRVFGGVGHRTQPFWSRVRCANH</sequence>
<comment type="caution">
    <text evidence="1">The sequence shown here is derived from an EMBL/GenBank/DDBJ whole genome shotgun (WGS) entry which is preliminary data.</text>
</comment>
<evidence type="ECO:0000313" key="2">
    <source>
        <dbReference type="Proteomes" id="UP000887159"/>
    </source>
</evidence>
<dbReference type="EMBL" id="BMAU01021245">
    <property type="protein sequence ID" value="GFY04742.1"/>
    <property type="molecule type" value="Genomic_DNA"/>
</dbReference>
<reference evidence="1" key="1">
    <citation type="submission" date="2020-08" db="EMBL/GenBank/DDBJ databases">
        <title>Multicomponent nature underlies the extraordinary mechanical properties of spider dragline silk.</title>
        <authorList>
            <person name="Kono N."/>
            <person name="Nakamura H."/>
            <person name="Mori M."/>
            <person name="Yoshida Y."/>
            <person name="Ohtoshi R."/>
            <person name="Malay A.D."/>
            <person name="Moran D.A.P."/>
            <person name="Tomita M."/>
            <person name="Numata K."/>
            <person name="Arakawa K."/>
        </authorList>
    </citation>
    <scope>NUCLEOTIDE SEQUENCE</scope>
</reference>
<name>A0A8X6RZM9_TRICX</name>
<evidence type="ECO:0000313" key="1">
    <source>
        <dbReference type="EMBL" id="GFY04742.1"/>
    </source>
</evidence>